<reference evidence="2 3" key="1">
    <citation type="journal article" date="2019" name="Int. J. Syst. Evol. Microbiol.">
        <title>The Global Catalogue of Microorganisms (GCM) 10K type strain sequencing project: providing services to taxonomists for standard genome sequencing and annotation.</title>
        <authorList>
            <consortium name="The Broad Institute Genomics Platform"/>
            <consortium name="The Broad Institute Genome Sequencing Center for Infectious Disease"/>
            <person name="Wu L."/>
            <person name="Ma J."/>
        </authorList>
    </citation>
    <scope>NUCLEOTIDE SEQUENCE [LARGE SCALE GENOMIC DNA]</scope>
    <source>
        <strain evidence="2 3">DT92</strain>
    </source>
</reference>
<protein>
    <submittedName>
        <fullName evidence="2">Uncharacterized protein</fullName>
    </submittedName>
</protein>
<proteinExistence type="predicted"/>
<evidence type="ECO:0000313" key="3">
    <source>
        <dbReference type="Proteomes" id="UP001596368"/>
    </source>
</evidence>
<dbReference type="Proteomes" id="UP001596368">
    <property type="component" value="Unassembled WGS sequence"/>
</dbReference>
<organism evidence="2 3">
    <name type="scientific">Halobaculum litoreum</name>
    <dbReference type="NCBI Taxonomy" id="3031998"/>
    <lineage>
        <taxon>Archaea</taxon>
        <taxon>Methanobacteriati</taxon>
        <taxon>Methanobacteriota</taxon>
        <taxon>Stenosarchaea group</taxon>
        <taxon>Halobacteria</taxon>
        <taxon>Halobacteriales</taxon>
        <taxon>Haloferacaceae</taxon>
        <taxon>Halobaculum</taxon>
    </lineage>
</organism>
<feature type="compositionally biased region" description="Low complexity" evidence="1">
    <location>
        <begin position="155"/>
        <end position="167"/>
    </location>
</feature>
<comment type="caution">
    <text evidence="2">The sequence shown here is derived from an EMBL/GenBank/DDBJ whole genome shotgun (WGS) entry which is preliminary data.</text>
</comment>
<dbReference type="EMBL" id="JBHSZG010000008">
    <property type="protein sequence ID" value="MFC7137873.1"/>
    <property type="molecule type" value="Genomic_DNA"/>
</dbReference>
<sequence>MPTEHSPDLLVRALFIAPAERATARLRRLLSEPTRRRVAVEAVADVDEAAAALAAGVADCAVCLHDPLLVDGTDAVAELAAATGSKPVFAAAPLSEAGAALDAGATEVLPIDDGTIVHDVSVARLERCVADAQAAAASSPDPDILSALSARPRTTRSSSTTTGGTSRCSPVAGATSGCSPTRNWSARR</sequence>
<gene>
    <name evidence="2" type="ORF">ACFQRB_18345</name>
</gene>
<keyword evidence="3" id="KW-1185">Reference proteome</keyword>
<evidence type="ECO:0000313" key="2">
    <source>
        <dbReference type="EMBL" id="MFC7137873.1"/>
    </source>
</evidence>
<dbReference type="AlphaFoldDB" id="A0ABD5XS23"/>
<accession>A0ABD5XS23</accession>
<name>A0ABD5XS23_9EURY</name>
<evidence type="ECO:0000256" key="1">
    <source>
        <dbReference type="SAM" id="MobiDB-lite"/>
    </source>
</evidence>
<feature type="compositionally biased region" description="Polar residues" evidence="1">
    <location>
        <begin position="176"/>
        <end position="188"/>
    </location>
</feature>
<feature type="region of interest" description="Disordered" evidence="1">
    <location>
        <begin position="141"/>
        <end position="188"/>
    </location>
</feature>